<protein>
    <submittedName>
        <fullName evidence="6">LysR family transcriptional regulator</fullName>
    </submittedName>
</protein>
<keyword evidence="7" id="KW-1185">Reference proteome</keyword>
<feature type="domain" description="HTH lysR-type" evidence="5">
    <location>
        <begin position="3"/>
        <end position="60"/>
    </location>
</feature>
<dbReference type="PROSITE" id="PS50931">
    <property type="entry name" value="HTH_LYSR"/>
    <property type="match status" value="1"/>
</dbReference>
<evidence type="ECO:0000256" key="1">
    <source>
        <dbReference type="ARBA" id="ARBA00009437"/>
    </source>
</evidence>
<dbReference type="GO" id="GO:0032993">
    <property type="term" value="C:protein-DNA complex"/>
    <property type="evidence" value="ECO:0007669"/>
    <property type="project" value="TreeGrafter"/>
</dbReference>
<keyword evidence="2" id="KW-0805">Transcription regulation</keyword>
<dbReference type="SUPFAM" id="SSF46785">
    <property type="entry name" value="Winged helix' DNA-binding domain"/>
    <property type="match status" value="1"/>
</dbReference>
<accession>A0A229RZF9</accession>
<dbReference type="GO" id="GO:0003677">
    <property type="term" value="F:DNA binding"/>
    <property type="evidence" value="ECO:0007669"/>
    <property type="project" value="UniProtKB-KW"/>
</dbReference>
<dbReference type="CDD" id="cd08414">
    <property type="entry name" value="PBP2_LTTR_aromatics_like"/>
    <property type="match status" value="1"/>
</dbReference>
<dbReference type="OrthoDB" id="3636008at2"/>
<dbReference type="Proteomes" id="UP000215563">
    <property type="component" value="Unassembled WGS sequence"/>
</dbReference>
<keyword evidence="3" id="KW-0238">DNA-binding</keyword>
<name>A0A229RZF9_AMYAL</name>
<dbReference type="InterPro" id="IPR005119">
    <property type="entry name" value="LysR_subst-bd"/>
</dbReference>
<evidence type="ECO:0000256" key="3">
    <source>
        <dbReference type="ARBA" id="ARBA00023125"/>
    </source>
</evidence>
<gene>
    <name evidence="6" type="ORF">CFP75_11375</name>
</gene>
<dbReference type="Pfam" id="PF00126">
    <property type="entry name" value="HTH_1"/>
    <property type="match status" value="1"/>
</dbReference>
<keyword evidence="4" id="KW-0804">Transcription</keyword>
<dbReference type="PANTHER" id="PTHR30346:SF0">
    <property type="entry name" value="HCA OPERON TRANSCRIPTIONAL ACTIVATOR HCAR"/>
    <property type="match status" value="1"/>
</dbReference>
<dbReference type="GO" id="GO:0003700">
    <property type="term" value="F:DNA-binding transcription factor activity"/>
    <property type="evidence" value="ECO:0007669"/>
    <property type="project" value="InterPro"/>
</dbReference>
<dbReference type="RefSeq" id="WP_020629430.1">
    <property type="nucleotide sequence ID" value="NZ_KB913032.1"/>
</dbReference>
<dbReference type="AlphaFoldDB" id="A0A229RZF9"/>
<evidence type="ECO:0000313" key="7">
    <source>
        <dbReference type="Proteomes" id="UP000215563"/>
    </source>
</evidence>
<evidence type="ECO:0000259" key="5">
    <source>
        <dbReference type="PROSITE" id="PS50931"/>
    </source>
</evidence>
<dbReference type="InterPro" id="IPR036388">
    <property type="entry name" value="WH-like_DNA-bd_sf"/>
</dbReference>
<evidence type="ECO:0000256" key="2">
    <source>
        <dbReference type="ARBA" id="ARBA00023015"/>
    </source>
</evidence>
<organism evidence="6 7">
    <name type="scientific">Amycolatopsis alba DSM 44262</name>
    <dbReference type="NCBI Taxonomy" id="1125972"/>
    <lineage>
        <taxon>Bacteria</taxon>
        <taxon>Bacillati</taxon>
        <taxon>Actinomycetota</taxon>
        <taxon>Actinomycetes</taxon>
        <taxon>Pseudonocardiales</taxon>
        <taxon>Pseudonocardiaceae</taxon>
        <taxon>Amycolatopsis</taxon>
    </lineage>
</organism>
<dbReference type="EMBL" id="NMQU01000030">
    <property type="protein sequence ID" value="OXM52052.1"/>
    <property type="molecule type" value="Genomic_DNA"/>
</dbReference>
<dbReference type="SUPFAM" id="SSF53850">
    <property type="entry name" value="Periplasmic binding protein-like II"/>
    <property type="match status" value="1"/>
</dbReference>
<evidence type="ECO:0000256" key="4">
    <source>
        <dbReference type="ARBA" id="ARBA00023163"/>
    </source>
</evidence>
<dbReference type="PRINTS" id="PR00039">
    <property type="entry name" value="HTHLYSR"/>
</dbReference>
<evidence type="ECO:0000313" key="6">
    <source>
        <dbReference type="EMBL" id="OXM52052.1"/>
    </source>
</evidence>
<dbReference type="Pfam" id="PF03466">
    <property type="entry name" value="LysR_substrate"/>
    <property type="match status" value="1"/>
</dbReference>
<dbReference type="Gene3D" id="1.10.10.10">
    <property type="entry name" value="Winged helix-like DNA-binding domain superfamily/Winged helix DNA-binding domain"/>
    <property type="match status" value="1"/>
</dbReference>
<reference evidence="6 7" key="1">
    <citation type="submission" date="2017-07" db="EMBL/GenBank/DDBJ databases">
        <title>Amycolatopsis alba DSM 44262 Genome sequencing and assembly.</title>
        <authorList>
            <person name="Kaur N."/>
            <person name="Mayilraj S."/>
        </authorList>
    </citation>
    <scope>NUCLEOTIDE SEQUENCE [LARGE SCALE GENOMIC DNA]</scope>
    <source>
        <strain evidence="6 7">DSM 44262</strain>
    </source>
</reference>
<dbReference type="Gene3D" id="3.40.190.10">
    <property type="entry name" value="Periplasmic binding protein-like II"/>
    <property type="match status" value="2"/>
</dbReference>
<comment type="similarity">
    <text evidence="1">Belongs to the LysR transcriptional regulatory family.</text>
</comment>
<comment type="caution">
    <text evidence="6">The sequence shown here is derived from an EMBL/GenBank/DDBJ whole genome shotgun (WGS) entry which is preliminary data.</text>
</comment>
<sequence>MGVELRHLEAFLAAAEEGSISRAARLLRVTQPALSRTLSQLEQQVGATLLRRSAKGVELTAEGMAFRRKATQAVDAFTEAVSSPFDAPRPLRVGHAWAALGRFTTGLIRRWPVEHPEYRLQLRQVDDLYVKLDEAAIDIAVVRGQRPGPRYRHALLYRENRLVAAPAQHELADRLSVTLGDLARYDLVVNTASGTTDHLWDESQRPTVKVEVATVDDWLSNIAAGAGLGITPDPSSQLYQRPEIVYLPLRDAPPVAVYLAWPPSSAHPALRDFLSIVKELVHQ</sequence>
<dbReference type="InterPro" id="IPR000847">
    <property type="entry name" value="LysR_HTH_N"/>
</dbReference>
<dbReference type="PANTHER" id="PTHR30346">
    <property type="entry name" value="TRANSCRIPTIONAL DUAL REGULATOR HCAR-RELATED"/>
    <property type="match status" value="1"/>
</dbReference>
<dbReference type="FunFam" id="1.10.10.10:FF:000001">
    <property type="entry name" value="LysR family transcriptional regulator"/>
    <property type="match status" value="1"/>
</dbReference>
<proteinExistence type="inferred from homology"/>
<dbReference type="InterPro" id="IPR036390">
    <property type="entry name" value="WH_DNA-bd_sf"/>
</dbReference>